<sequence length="110" mass="12529">MQDLKTWRCGHCPYTIVLPTEHDASKLYIDVLIRIREHRFGHLVSALESESDDDILRLCGDEPVSSDPTGPILPEDVAPIMVGIEGLLRDDLPRAKRMWYPINEDGSFNR</sequence>
<dbReference type="EMBL" id="LAZR01054863">
    <property type="protein sequence ID" value="KKK77633.1"/>
    <property type="molecule type" value="Genomic_DNA"/>
</dbReference>
<gene>
    <name evidence="1" type="ORF">LCGC14_2851640</name>
</gene>
<organism evidence="1">
    <name type="scientific">marine sediment metagenome</name>
    <dbReference type="NCBI Taxonomy" id="412755"/>
    <lineage>
        <taxon>unclassified sequences</taxon>
        <taxon>metagenomes</taxon>
        <taxon>ecological metagenomes</taxon>
    </lineage>
</organism>
<comment type="caution">
    <text evidence="1">The sequence shown here is derived from an EMBL/GenBank/DDBJ whole genome shotgun (WGS) entry which is preliminary data.</text>
</comment>
<reference evidence="1" key="1">
    <citation type="journal article" date="2015" name="Nature">
        <title>Complex archaea that bridge the gap between prokaryotes and eukaryotes.</title>
        <authorList>
            <person name="Spang A."/>
            <person name="Saw J.H."/>
            <person name="Jorgensen S.L."/>
            <person name="Zaremba-Niedzwiedzka K."/>
            <person name="Martijn J."/>
            <person name="Lind A.E."/>
            <person name="van Eijk R."/>
            <person name="Schleper C."/>
            <person name="Guy L."/>
            <person name="Ettema T.J."/>
        </authorList>
    </citation>
    <scope>NUCLEOTIDE SEQUENCE</scope>
</reference>
<protein>
    <submittedName>
        <fullName evidence="1">Uncharacterized protein</fullName>
    </submittedName>
</protein>
<proteinExistence type="predicted"/>
<evidence type="ECO:0000313" key="1">
    <source>
        <dbReference type="EMBL" id="KKK77633.1"/>
    </source>
</evidence>
<dbReference type="AlphaFoldDB" id="A0A0F8Y8D5"/>
<name>A0A0F8Y8D5_9ZZZZ</name>
<accession>A0A0F8Y8D5</accession>